<accession>A0A3P8LCX6</accession>
<dbReference type="Proteomes" id="UP000272942">
    <property type="component" value="Unassembled WGS sequence"/>
</dbReference>
<gene>
    <name evidence="2" type="ORF">ECPE_LOCUS16144</name>
</gene>
<name>A0A3P8LCX6_9TREM</name>
<dbReference type="AlphaFoldDB" id="A0A3P8LCX6"/>
<keyword evidence="3" id="KW-1185">Reference proteome</keyword>
<protein>
    <submittedName>
        <fullName evidence="2">Uncharacterized protein</fullName>
    </submittedName>
</protein>
<feature type="compositionally biased region" description="Low complexity" evidence="1">
    <location>
        <begin position="175"/>
        <end position="200"/>
    </location>
</feature>
<evidence type="ECO:0000313" key="2">
    <source>
        <dbReference type="EMBL" id="VDP93416.1"/>
    </source>
</evidence>
<reference evidence="2 3" key="1">
    <citation type="submission" date="2018-11" db="EMBL/GenBank/DDBJ databases">
        <authorList>
            <consortium name="Pathogen Informatics"/>
        </authorList>
    </citation>
    <scope>NUCLEOTIDE SEQUENCE [LARGE SCALE GENOMIC DNA]</scope>
    <source>
        <strain evidence="2 3">Egypt</strain>
    </source>
</reference>
<dbReference type="OrthoDB" id="25503at2759"/>
<proteinExistence type="predicted"/>
<dbReference type="EMBL" id="UZAN01063144">
    <property type="protein sequence ID" value="VDP93416.1"/>
    <property type="molecule type" value="Genomic_DNA"/>
</dbReference>
<feature type="compositionally biased region" description="Basic and acidic residues" evidence="1">
    <location>
        <begin position="152"/>
        <end position="168"/>
    </location>
</feature>
<sequence>MLAYPSPAADNCPLRGLLDPVWRDTIASVINSAVLKAHDLPVQPALEQGLRALQRCFQDQYFVEAQTLGHFLLYHLTPSQVDAAEQAAASSVLNNLSVGGVGPGCTDHSKTDAGSSPPSSSSMDERLSSTTKSRVGGSSTTRRAGVLNGHNSEPRRRSVRRGRADDPHAQVLNTPLQPSSSLSPYPSSRSGSGSLRNQLSTTNPVPRFRPQSAAATVVSPRTSGSNNSNITCLSDPDGTTNSPPNLDSAFHGLVSLSYPHHTEFLAAMNDALKAYAGSILLTDDDQSASCSLTAPSSRISRSGGSGAGGGGAASGPPPSSGGGTCAP</sequence>
<evidence type="ECO:0000256" key="1">
    <source>
        <dbReference type="SAM" id="MobiDB-lite"/>
    </source>
</evidence>
<feature type="compositionally biased region" description="Polar residues" evidence="1">
    <location>
        <begin position="128"/>
        <end position="142"/>
    </location>
</feature>
<feature type="compositionally biased region" description="Gly residues" evidence="1">
    <location>
        <begin position="303"/>
        <end position="313"/>
    </location>
</feature>
<organism evidence="2 3">
    <name type="scientific">Echinostoma caproni</name>
    <dbReference type="NCBI Taxonomy" id="27848"/>
    <lineage>
        <taxon>Eukaryota</taxon>
        <taxon>Metazoa</taxon>
        <taxon>Spiralia</taxon>
        <taxon>Lophotrochozoa</taxon>
        <taxon>Platyhelminthes</taxon>
        <taxon>Trematoda</taxon>
        <taxon>Digenea</taxon>
        <taxon>Plagiorchiida</taxon>
        <taxon>Echinostomata</taxon>
        <taxon>Echinostomatoidea</taxon>
        <taxon>Echinostomatidae</taxon>
        <taxon>Echinostoma</taxon>
    </lineage>
</organism>
<feature type="region of interest" description="Disordered" evidence="1">
    <location>
        <begin position="103"/>
        <end position="245"/>
    </location>
</feature>
<feature type="compositionally biased region" description="Polar residues" evidence="1">
    <location>
        <begin position="219"/>
        <end position="245"/>
    </location>
</feature>
<feature type="region of interest" description="Disordered" evidence="1">
    <location>
        <begin position="290"/>
        <end position="327"/>
    </location>
</feature>
<evidence type="ECO:0000313" key="3">
    <source>
        <dbReference type="Proteomes" id="UP000272942"/>
    </source>
</evidence>